<name>A0A0F9SKY0_9ZZZZ</name>
<organism evidence="1">
    <name type="scientific">marine sediment metagenome</name>
    <dbReference type="NCBI Taxonomy" id="412755"/>
    <lineage>
        <taxon>unclassified sequences</taxon>
        <taxon>metagenomes</taxon>
        <taxon>ecological metagenomes</taxon>
    </lineage>
</organism>
<accession>A0A0F9SKY0</accession>
<evidence type="ECO:0000313" key="1">
    <source>
        <dbReference type="EMBL" id="KKN37611.1"/>
    </source>
</evidence>
<proteinExistence type="predicted"/>
<comment type="caution">
    <text evidence="1">The sequence shown here is derived from an EMBL/GenBank/DDBJ whole genome shotgun (WGS) entry which is preliminary data.</text>
</comment>
<sequence>MFTVYTVGSYIEMGTFSDEQAAINFILDDKSQYVWFCIAHIDNNRTIITTIVHAGDVYRLEKVAQS</sequence>
<reference evidence="1" key="1">
    <citation type="journal article" date="2015" name="Nature">
        <title>Complex archaea that bridge the gap between prokaryotes and eukaryotes.</title>
        <authorList>
            <person name="Spang A."/>
            <person name="Saw J.H."/>
            <person name="Jorgensen S.L."/>
            <person name="Zaremba-Niedzwiedzka K."/>
            <person name="Martijn J."/>
            <person name="Lind A.E."/>
            <person name="van Eijk R."/>
            <person name="Schleper C."/>
            <person name="Guy L."/>
            <person name="Ettema T.J."/>
        </authorList>
    </citation>
    <scope>NUCLEOTIDE SEQUENCE</scope>
</reference>
<dbReference type="EMBL" id="LAZR01001883">
    <property type="protein sequence ID" value="KKN37611.1"/>
    <property type="molecule type" value="Genomic_DNA"/>
</dbReference>
<dbReference type="AlphaFoldDB" id="A0A0F9SKY0"/>
<gene>
    <name evidence="1" type="ORF">LCGC14_0761810</name>
</gene>
<protein>
    <submittedName>
        <fullName evidence="1">Uncharacterized protein</fullName>
    </submittedName>
</protein>